<keyword evidence="2" id="KW-0645">Protease</keyword>
<dbReference type="GO" id="GO:0046872">
    <property type="term" value="F:metal ion binding"/>
    <property type="evidence" value="ECO:0007669"/>
    <property type="project" value="InterPro"/>
</dbReference>
<dbReference type="EMBL" id="JAPJDA010000013">
    <property type="protein sequence ID" value="MCX2838373.1"/>
    <property type="molecule type" value="Genomic_DNA"/>
</dbReference>
<keyword evidence="9" id="KW-1185">Reference proteome</keyword>
<comment type="caution">
    <text evidence="8">The sequence shown here is derived from an EMBL/GenBank/DDBJ whole genome shotgun (WGS) entry which is preliminary data.</text>
</comment>
<dbReference type="InterPro" id="IPR007863">
    <property type="entry name" value="Peptidase_M16_C"/>
</dbReference>
<protein>
    <submittedName>
        <fullName evidence="8">Insulinase family protein</fullName>
    </submittedName>
</protein>
<dbReference type="GO" id="GO:0008237">
    <property type="term" value="F:metallopeptidase activity"/>
    <property type="evidence" value="ECO:0007669"/>
    <property type="project" value="UniProtKB-KW"/>
</dbReference>
<feature type="domain" description="Peptidase M16 C-terminal" evidence="7">
    <location>
        <begin position="735"/>
        <end position="899"/>
    </location>
</feature>
<evidence type="ECO:0000259" key="6">
    <source>
        <dbReference type="Pfam" id="PF00675"/>
    </source>
</evidence>
<dbReference type="PANTHER" id="PTHR43690">
    <property type="entry name" value="NARDILYSIN"/>
    <property type="match status" value="1"/>
</dbReference>
<dbReference type="Proteomes" id="UP001148482">
    <property type="component" value="Unassembled WGS sequence"/>
</dbReference>
<accession>A0A9X3I1E6</accession>
<evidence type="ECO:0000259" key="7">
    <source>
        <dbReference type="Pfam" id="PF05193"/>
    </source>
</evidence>
<reference evidence="8" key="1">
    <citation type="submission" date="2022-11" db="EMBL/GenBank/DDBJ databases">
        <title>Salinimicrobium profundisediminis sp. nov., isolated from deep-sea sediment of the Mariana Trench.</title>
        <authorList>
            <person name="Fu H."/>
        </authorList>
    </citation>
    <scope>NUCLEOTIDE SEQUENCE</scope>
    <source>
        <strain evidence="8">MT39</strain>
    </source>
</reference>
<evidence type="ECO:0000256" key="3">
    <source>
        <dbReference type="ARBA" id="ARBA00022801"/>
    </source>
</evidence>
<dbReference type="SUPFAM" id="SSF63411">
    <property type="entry name" value="LuxS/MPP-like metallohydrolase"/>
    <property type="match status" value="4"/>
</dbReference>
<feature type="domain" description="Peptidase M16 C-terminal" evidence="7">
    <location>
        <begin position="217"/>
        <end position="407"/>
    </location>
</feature>
<proteinExistence type="inferred from homology"/>
<dbReference type="RefSeq" id="WP_266069626.1">
    <property type="nucleotide sequence ID" value="NZ_JAPJDA010000013.1"/>
</dbReference>
<dbReference type="GO" id="GO:0006508">
    <property type="term" value="P:proteolysis"/>
    <property type="evidence" value="ECO:0007669"/>
    <property type="project" value="UniProtKB-KW"/>
</dbReference>
<evidence type="ECO:0000256" key="5">
    <source>
        <dbReference type="ARBA" id="ARBA00023049"/>
    </source>
</evidence>
<dbReference type="Gene3D" id="3.30.830.10">
    <property type="entry name" value="Metalloenzyme, LuxS/M16 peptidase-like"/>
    <property type="match status" value="4"/>
</dbReference>
<evidence type="ECO:0000313" key="8">
    <source>
        <dbReference type="EMBL" id="MCX2838373.1"/>
    </source>
</evidence>
<evidence type="ECO:0000256" key="2">
    <source>
        <dbReference type="ARBA" id="ARBA00022670"/>
    </source>
</evidence>
<organism evidence="8 9">
    <name type="scientific">Salinimicrobium profundisediminis</name>
    <dbReference type="NCBI Taxonomy" id="2994553"/>
    <lineage>
        <taxon>Bacteria</taxon>
        <taxon>Pseudomonadati</taxon>
        <taxon>Bacteroidota</taxon>
        <taxon>Flavobacteriia</taxon>
        <taxon>Flavobacteriales</taxon>
        <taxon>Flavobacteriaceae</taxon>
        <taxon>Salinimicrobium</taxon>
    </lineage>
</organism>
<comment type="similarity">
    <text evidence="1">Belongs to the peptidase M16 family.</text>
</comment>
<evidence type="ECO:0000256" key="4">
    <source>
        <dbReference type="ARBA" id="ARBA00022833"/>
    </source>
</evidence>
<evidence type="ECO:0000313" key="9">
    <source>
        <dbReference type="Proteomes" id="UP001148482"/>
    </source>
</evidence>
<dbReference type="InterPro" id="IPR011765">
    <property type="entry name" value="Pept_M16_N"/>
</dbReference>
<sequence length="969" mass="112365">MKDIKKRRRYKRGHKVLIPLILYFFIFAVYNSTAQSVLPVPLDPDMRYGQLANGLTYYIKALPGSKEGVSMRLVHKVGSNDEREDEGDFAHAIEHLAFQSTKSFPLGIENDERFNSSGFGNYKVNASSGRRNTTYKFNIGEPSPEGLKLGFLWFKEIIQNLTLTKEDIESTRGEVREEYLGKVGTQLAYSIASSKMYSRIFPCEESEEGLLDHYDYFSPEKIRKFYEAWYHPKLMALIIVGNIHDPVDVEKQVRSTFSIKPSKGLSVRPQNCDSLYFEKAPQFVIVERKIDSNKLIQDKSAEGHLIFRLPEFQPRLESIDRATKTFYLKMMLDILNERLREGSEKYEMKRPLIYDLYTQDLPSAMEIVFSFKNGAGKETVKKIAKVYHQLQKYGILESEFIKAKEKLLFKLDWLKEDQPEYWLQEIDSHFIRGEVLPAQKKLNILKYVDDLKMKNLNNFIKEHLVKSPEDIGFIAPAGHEALSFKEGEVRFWFVDALDENIKPYKNTEVKTLLSNEEVKSLEAVKFIDKGIEDFGAEKIILTNGVEVVILPTSSNDPVSQHRINLHGFRIGGAKFLTEDDYWSALNASQIVSNSGVNGLTNFEVNRILRHQNILAGAVAPYIDNAEHGIYGSAKPENLETILQLVYLFFTRPNMNKLAFENWKSEKIDWYLKSSADLYAADFNEARRRDLGDKNLQNSHNRRHLPAGTLGILSLEETDYEKSFNIFRRFFGDAEGFTFLITGDFEIDEILPLVLKYLGNLPGPNLHKMPTENKNSTFPEGSTFQELSNKGNLNMPNISYGTSFIIKPEDFYDWKERMKIEVLGEVVRQKMWDLRFKKGYGLYDVSARGQMNYNLRRYEIHTYLFCQPKDFERLQEEIRQIYSDIIMGEISEEELSGAREMVEYFNFSEKAIRLGTKINGLYHHYRFNYPWTDIGRMSSFTKELNREDIVEVAKKYLEGENFHEYVIKGN</sequence>
<dbReference type="Pfam" id="PF00675">
    <property type="entry name" value="Peptidase_M16"/>
    <property type="match status" value="1"/>
</dbReference>
<feature type="domain" description="Peptidase M16 N-terminal" evidence="6">
    <location>
        <begin position="67"/>
        <end position="179"/>
    </location>
</feature>
<keyword evidence="4" id="KW-0862">Zinc</keyword>
<keyword evidence="5" id="KW-0482">Metalloprotease</keyword>
<name>A0A9X3I1E6_9FLAO</name>
<dbReference type="AlphaFoldDB" id="A0A9X3I1E6"/>
<dbReference type="PANTHER" id="PTHR43690:SF17">
    <property type="entry name" value="PROTEIN YHJJ"/>
    <property type="match status" value="1"/>
</dbReference>
<gene>
    <name evidence="8" type="ORF">OQ279_09430</name>
</gene>
<dbReference type="Pfam" id="PF05193">
    <property type="entry name" value="Peptidase_M16_C"/>
    <property type="match status" value="2"/>
</dbReference>
<keyword evidence="3" id="KW-0378">Hydrolase</keyword>
<evidence type="ECO:0000256" key="1">
    <source>
        <dbReference type="ARBA" id="ARBA00007261"/>
    </source>
</evidence>
<dbReference type="InterPro" id="IPR011249">
    <property type="entry name" value="Metalloenz_LuxS/M16"/>
</dbReference>
<dbReference type="InterPro" id="IPR050626">
    <property type="entry name" value="Peptidase_M16"/>
</dbReference>